<feature type="transmembrane region" description="Helical" evidence="2">
    <location>
        <begin position="112"/>
        <end position="134"/>
    </location>
</feature>
<proteinExistence type="predicted"/>
<feature type="compositionally biased region" description="Basic and acidic residues" evidence="1">
    <location>
        <begin position="294"/>
        <end position="309"/>
    </location>
</feature>
<dbReference type="GO" id="GO:0004175">
    <property type="term" value="F:endopeptidase activity"/>
    <property type="evidence" value="ECO:0007669"/>
    <property type="project" value="UniProtKB-ARBA"/>
</dbReference>
<dbReference type="EMBL" id="MRCE01000002">
    <property type="protein sequence ID" value="OKH40511.1"/>
    <property type="molecule type" value="Genomic_DNA"/>
</dbReference>
<keyword evidence="2" id="KW-1133">Transmembrane helix</keyword>
<keyword evidence="2" id="KW-0812">Transmembrane</keyword>
<feature type="transmembrane region" description="Helical" evidence="2">
    <location>
        <begin position="271"/>
        <end position="289"/>
    </location>
</feature>
<feature type="transmembrane region" description="Helical" evidence="2">
    <location>
        <begin position="20"/>
        <end position="47"/>
    </location>
</feature>
<feature type="transmembrane region" description="Helical" evidence="2">
    <location>
        <begin position="67"/>
        <end position="92"/>
    </location>
</feature>
<dbReference type="GO" id="GO:0080120">
    <property type="term" value="P:CAAX-box protein maturation"/>
    <property type="evidence" value="ECO:0007669"/>
    <property type="project" value="UniProtKB-ARBA"/>
</dbReference>
<comment type="caution">
    <text evidence="4">The sequence shown here is derived from an EMBL/GenBank/DDBJ whole genome shotgun (WGS) entry which is preliminary data.</text>
</comment>
<evidence type="ECO:0000259" key="3">
    <source>
        <dbReference type="Pfam" id="PF02517"/>
    </source>
</evidence>
<dbReference type="STRING" id="454136.NIES2119_02550"/>
<gene>
    <name evidence="4" type="ORF">NIES2119_02550</name>
</gene>
<organism evidence="4 5">
    <name type="scientific">[Phormidium ambiguum] IAM M-71</name>
    <dbReference type="NCBI Taxonomy" id="454136"/>
    <lineage>
        <taxon>Bacteria</taxon>
        <taxon>Bacillati</taxon>
        <taxon>Cyanobacteriota</taxon>
        <taxon>Cyanophyceae</taxon>
        <taxon>Oscillatoriophycideae</taxon>
        <taxon>Aerosakkonematales</taxon>
        <taxon>Aerosakkonemataceae</taxon>
        <taxon>Floridanema</taxon>
    </lineage>
</organism>
<feature type="transmembrane region" description="Helical" evidence="2">
    <location>
        <begin position="179"/>
        <end position="201"/>
    </location>
</feature>
<evidence type="ECO:0000256" key="2">
    <source>
        <dbReference type="SAM" id="Phobius"/>
    </source>
</evidence>
<dbReference type="RefSeq" id="WP_073591892.1">
    <property type="nucleotide sequence ID" value="NZ_MRCE01000002.1"/>
</dbReference>
<evidence type="ECO:0000256" key="1">
    <source>
        <dbReference type="SAM" id="MobiDB-lite"/>
    </source>
</evidence>
<protein>
    <recommendedName>
        <fullName evidence="3">CAAX prenyl protease 2/Lysostaphin resistance protein A-like domain-containing protein</fullName>
    </recommendedName>
</protein>
<accession>A0A1U7ISM6</accession>
<feature type="transmembrane region" description="Helical" evidence="2">
    <location>
        <begin position="207"/>
        <end position="226"/>
    </location>
</feature>
<keyword evidence="2" id="KW-0472">Membrane</keyword>
<sequence length="317" mass="36478">MADRYLFLARRGKNHWWRYLLAITLILFSWLAIGNIPTLALVLLVFYDGNEQTNFNSQSNKFEGIDILWNFWVINFAFIAFLIALYIAVRFIHQRAFITLITPKIEIKISRIMQGFLLWLILLGVACAIEYFLFPQSYQLNYNSSKFLTFLPFALILTPIQTSVEELFFRGYIMQTVGLITRISWIPIWFSSLIFAALHLGNPEIESSFYILAGFYLVLAFFLALITVKDDSLELALGVHAANNLFTILLVNPTNSILPGYAVFNYNLNPTYTLISSAIAAILFYLIIFRSKAKDKQNKETPKQPEPKVVRKPQKSN</sequence>
<feature type="region of interest" description="Disordered" evidence="1">
    <location>
        <begin position="294"/>
        <end position="317"/>
    </location>
</feature>
<feature type="domain" description="CAAX prenyl protease 2/Lysostaphin resistance protein A-like" evidence="3">
    <location>
        <begin position="150"/>
        <end position="246"/>
    </location>
</feature>
<dbReference type="Proteomes" id="UP000185860">
    <property type="component" value="Unassembled WGS sequence"/>
</dbReference>
<dbReference type="Pfam" id="PF02517">
    <property type="entry name" value="Rce1-like"/>
    <property type="match status" value="1"/>
</dbReference>
<dbReference type="OrthoDB" id="2806188at2"/>
<dbReference type="InterPro" id="IPR003675">
    <property type="entry name" value="Rce1/LyrA-like_dom"/>
</dbReference>
<reference evidence="4 5" key="1">
    <citation type="submission" date="2016-11" db="EMBL/GenBank/DDBJ databases">
        <title>Draft Genome Sequences of Nine Cyanobacterial Strains from Diverse Habitats.</title>
        <authorList>
            <person name="Zhu T."/>
            <person name="Hou S."/>
            <person name="Lu X."/>
            <person name="Hess W.R."/>
        </authorList>
    </citation>
    <scope>NUCLEOTIDE SEQUENCE [LARGE SCALE GENOMIC DNA]</scope>
    <source>
        <strain evidence="4 5">IAM M-71</strain>
    </source>
</reference>
<feature type="transmembrane region" description="Helical" evidence="2">
    <location>
        <begin position="140"/>
        <end position="158"/>
    </location>
</feature>
<dbReference type="AlphaFoldDB" id="A0A1U7ISM6"/>
<feature type="transmembrane region" description="Helical" evidence="2">
    <location>
        <begin position="233"/>
        <end position="251"/>
    </location>
</feature>
<evidence type="ECO:0000313" key="5">
    <source>
        <dbReference type="Proteomes" id="UP000185860"/>
    </source>
</evidence>
<name>A0A1U7ISM6_9CYAN</name>
<evidence type="ECO:0000313" key="4">
    <source>
        <dbReference type="EMBL" id="OKH40511.1"/>
    </source>
</evidence>